<proteinExistence type="predicted"/>
<organism evidence="2">
    <name type="scientific">marine metagenome</name>
    <dbReference type="NCBI Taxonomy" id="408172"/>
    <lineage>
        <taxon>unclassified sequences</taxon>
        <taxon>metagenomes</taxon>
        <taxon>ecological metagenomes</taxon>
    </lineage>
</organism>
<name>A0A381QPY2_9ZZZZ</name>
<dbReference type="Gene3D" id="3.40.50.720">
    <property type="entry name" value="NAD(P)-binding Rossmann-like Domain"/>
    <property type="match status" value="1"/>
</dbReference>
<sequence>MRPSTFLDHSSYRDSYILDILNNVNSIAMVGASATWNRPSNFAMKYLLQKGFKVIPVNPGAVGKEICGEKVFPDLASIPGSVDMVDMFRPAHEAPEMVEEAIKIGAKVFWMQLEIVNNDAAQLAEKSGLQVVMDRCPKIEYARLFGELGWSGINTGVISNRRRRLK</sequence>
<protein>
    <recommendedName>
        <fullName evidence="1">CoA-binding domain-containing protein</fullName>
    </recommendedName>
</protein>
<dbReference type="Pfam" id="PF13380">
    <property type="entry name" value="CoA_binding_2"/>
    <property type="match status" value="1"/>
</dbReference>
<gene>
    <name evidence="2" type="ORF">METZ01_LOCUS32447</name>
</gene>
<reference evidence="2" key="1">
    <citation type="submission" date="2018-05" db="EMBL/GenBank/DDBJ databases">
        <authorList>
            <person name="Lanie J.A."/>
            <person name="Ng W.-L."/>
            <person name="Kazmierczak K.M."/>
            <person name="Andrzejewski T.M."/>
            <person name="Davidsen T.M."/>
            <person name="Wayne K.J."/>
            <person name="Tettelin H."/>
            <person name="Glass J.I."/>
            <person name="Rusch D."/>
            <person name="Podicherti R."/>
            <person name="Tsui H.-C.T."/>
            <person name="Winkler M.E."/>
        </authorList>
    </citation>
    <scope>NUCLEOTIDE SEQUENCE</scope>
</reference>
<dbReference type="SMART" id="SM00881">
    <property type="entry name" value="CoA_binding"/>
    <property type="match status" value="1"/>
</dbReference>
<feature type="domain" description="CoA-binding" evidence="1">
    <location>
        <begin position="21"/>
        <end position="115"/>
    </location>
</feature>
<dbReference type="InterPro" id="IPR003781">
    <property type="entry name" value="CoA-bd"/>
</dbReference>
<dbReference type="AlphaFoldDB" id="A0A381QPY2"/>
<dbReference type="InterPro" id="IPR036291">
    <property type="entry name" value="NAD(P)-bd_dom_sf"/>
</dbReference>
<accession>A0A381QPY2</accession>
<evidence type="ECO:0000259" key="1">
    <source>
        <dbReference type="SMART" id="SM00881"/>
    </source>
</evidence>
<evidence type="ECO:0000313" key="2">
    <source>
        <dbReference type="EMBL" id="SUZ79593.1"/>
    </source>
</evidence>
<dbReference type="PANTHER" id="PTHR33303:SF2">
    <property type="entry name" value="COA-BINDING DOMAIN-CONTAINING PROTEIN"/>
    <property type="match status" value="1"/>
</dbReference>
<dbReference type="EMBL" id="UINC01001393">
    <property type="protein sequence ID" value="SUZ79593.1"/>
    <property type="molecule type" value="Genomic_DNA"/>
</dbReference>
<dbReference type="PANTHER" id="PTHR33303">
    <property type="entry name" value="CYTOPLASMIC PROTEIN-RELATED"/>
    <property type="match status" value="1"/>
</dbReference>
<dbReference type="SUPFAM" id="SSF51735">
    <property type="entry name" value="NAD(P)-binding Rossmann-fold domains"/>
    <property type="match status" value="1"/>
</dbReference>